<name>A0A6A6KD50_HEVBR</name>
<evidence type="ECO:0000256" key="8">
    <source>
        <dbReference type="ARBA" id="ARBA00023303"/>
    </source>
</evidence>
<dbReference type="SUPFAM" id="SSF51197">
    <property type="entry name" value="Clavaminate synthase-like"/>
    <property type="match status" value="1"/>
</dbReference>
<dbReference type="EMBL" id="JAAGAX010000017">
    <property type="protein sequence ID" value="KAF2285429.1"/>
    <property type="molecule type" value="Genomic_DNA"/>
</dbReference>
<feature type="transmembrane region" description="Helical" evidence="9">
    <location>
        <begin position="119"/>
        <end position="139"/>
    </location>
</feature>
<evidence type="ECO:0000256" key="6">
    <source>
        <dbReference type="ARBA" id="ARBA00023065"/>
    </source>
</evidence>
<dbReference type="GO" id="GO:0030322">
    <property type="term" value="P:stabilization of membrane potential"/>
    <property type="evidence" value="ECO:0007669"/>
    <property type="project" value="TreeGrafter"/>
</dbReference>
<evidence type="ECO:0000313" key="12">
    <source>
        <dbReference type="Proteomes" id="UP000467840"/>
    </source>
</evidence>
<evidence type="ECO:0000256" key="5">
    <source>
        <dbReference type="ARBA" id="ARBA00022989"/>
    </source>
</evidence>
<dbReference type="GO" id="GO:0009705">
    <property type="term" value="C:plant-type vacuole membrane"/>
    <property type="evidence" value="ECO:0007669"/>
    <property type="project" value="TreeGrafter"/>
</dbReference>
<sequence>MASNGANQPLNPTPQTNNAFASNRRNFLNIKSAPLAKFVSSEFGGKPPSAESIFGKLHSSFREVAVILAVYLGVGTLCFYFAIGDLKGKKTSPILDALYFCVVTMTTVGYGDLKPNTSFAKILVFVFVFTGMALVALIMKKVADYLVEKQEIMLVKALNKQQENDPSKITEETEFNRPMFKCLLAMAILSVLMIIGAIFLFVVEGLDAIDSLFCVITTVTTLGFENESFSTKGGRAFGIFWILSTTLGLGQFFLYVAEVFIESRQKALINWIHSWRMTTNHDLETVNIDNDGVVGVWLSFPHSGQGSSPLVFNIGVVLQESFNFEMKDGIRRFYEQDIELKKDFYSRDYTRKIVYSSNFDLYTAPAANWRDTIFLLMAPNPPKEEELPAVCR</sequence>
<reference evidence="11 12" key="1">
    <citation type="journal article" date="2020" name="Mol. Plant">
        <title>The Chromosome-Based Rubber Tree Genome Provides New Insights into Spurge Genome Evolution and Rubber Biosynthesis.</title>
        <authorList>
            <person name="Liu J."/>
            <person name="Shi C."/>
            <person name="Shi C.C."/>
            <person name="Li W."/>
            <person name="Zhang Q.J."/>
            <person name="Zhang Y."/>
            <person name="Li K."/>
            <person name="Lu H.F."/>
            <person name="Shi C."/>
            <person name="Zhu S.T."/>
            <person name="Xiao Z.Y."/>
            <person name="Nan H."/>
            <person name="Yue Y."/>
            <person name="Zhu X.G."/>
            <person name="Wu Y."/>
            <person name="Hong X.N."/>
            <person name="Fan G.Y."/>
            <person name="Tong Y."/>
            <person name="Zhang D."/>
            <person name="Mao C.L."/>
            <person name="Liu Y.L."/>
            <person name="Hao S.J."/>
            <person name="Liu W.Q."/>
            <person name="Lv M.Q."/>
            <person name="Zhang H.B."/>
            <person name="Liu Y."/>
            <person name="Hu-Tang G.R."/>
            <person name="Wang J.P."/>
            <person name="Wang J.H."/>
            <person name="Sun Y.H."/>
            <person name="Ni S.B."/>
            <person name="Chen W.B."/>
            <person name="Zhang X.C."/>
            <person name="Jiao Y.N."/>
            <person name="Eichler E.E."/>
            <person name="Li G.H."/>
            <person name="Liu X."/>
            <person name="Gao L.Z."/>
        </authorList>
    </citation>
    <scope>NUCLEOTIDE SEQUENCE [LARGE SCALE GENOMIC DNA]</scope>
    <source>
        <strain evidence="12">cv. GT1</strain>
        <tissue evidence="11">Leaf</tissue>
    </source>
</reference>
<comment type="similarity">
    <text evidence="2">Belongs to the two pore domain potassium channel (TC 1.A.1.7) family.</text>
</comment>
<dbReference type="InterPro" id="IPR003280">
    <property type="entry name" value="2pore_dom_K_chnl"/>
</dbReference>
<feature type="transmembrane region" description="Helical" evidence="9">
    <location>
        <begin position="64"/>
        <end position="83"/>
    </location>
</feature>
<gene>
    <name evidence="11" type="ORF">GH714_004337</name>
</gene>
<dbReference type="InterPro" id="IPR027443">
    <property type="entry name" value="IPNS-like_sf"/>
</dbReference>
<accession>A0A6A6KD50</accession>
<dbReference type="AlphaFoldDB" id="A0A6A6KD50"/>
<dbReference type="GO" id="GO:0005886">
    <property type="term" value="C:plasma membrane"/>
    <property type="evidence" value="ECO:0007669"/>
    <property type="project" value="TreeGrafter"/>
</dbReference>
<keyword evidence="6" id="KW-0406">Ion transport</keyword>
<keyword evidence="7 9" id="KW-0472">Membrane</keyword>
<dbReference type="Gene3D" id="1.10.287.70">
    <property type="match status" value="2"/>
</dbReference>
<evidence type="ECO:0000256" key="3">
    <source>
        <dbReference type="ARBA" id="ARBA00022448"/>
    </source>
</evidence>
<dbReference type="SUPFAM" id="SSF81324">
    <property type="entry name" value="Voltage-gated potassium channels"/>
    <property type="match status" value="2"/>
</dbReference>
<comment type="caution">
    <text evidence="11">The sequence shown here is derived from an EMBL/GenBank/DDBJ whole genome shotgun (WGS) entry which is preliminary data.</text>
</comment>
<keyword evidence="5 9" id="KW-1133">Transmembrane helix</keyword>
<evidence type="ECO:0000256" key="4">
    <source>
        <dbReference type="ARBA" id="ARBA00022692"/>
    </source>
</evidence>
<feature type="domain" description="Potassium channel" evidence="10">
    <location>
        <begin position="188"/>
        <end position="261"/>
    </location>
</feature>
<protein>
    <recommendedName>
        <fullName evidence="10">Potassium channel domain-containing protein</fullName>
    </recommendedName>
</protein>
<comment type="subcellular location">
    <subcellularLocation>
        <location evidence="1">Membrane</location>
        <topology evidence="1">Multi-pass membrane protein</topology>
    </subcellularLocation>
</comment>
<organism evidence="11 12">
    <name type="scientific">Hevea brasiliensis</name>
    <name type="common">Para rubber tree</name>
    <name type="synonym">Siphonia brasiliensis</name>
    <dbReference type="NCBI Taxonomy" id="3981"/>
    <lineage>
        <taxon>Eukaryota</taxon>
        <taxon>Viridiplantae</taxon>
        <taxon>Streptophyta</taxon>
        <taxon>Embryophyta</taxon>
        <taxon>Tracheophyta</taxon>
        <taxon>Spermatophyta</taxon>
        <taxon>Magnoliopsida</taxon>
        <taxon>eudicotyledons</taxon>
        <taxon>Gunneridae</taxon>
        <taxon>Pentapetalae</taxon>
        <taxon>rosids</taxon>
        <taxon>fabids</taxon>
        <taxon>Malpighiales</taxon>
        <taxon>Euphorbiaceae</taxon>
        <taxon>Crotonoideae</taxon>
        <taxon>Micrandreae</taxon>
        <taxon>Hevea</taxon>
    </lineage>
</organism>
<dbReference type="PANTHER" id="PTHR11003">
    <property type="entry name" value="POTASSIUM CHANNEL, SUBFAMILY K"/>
    <property type="match status" value="1"/>
</dbReference>
<dbReference type="Pfam" id="PF07885">
    <property type="entry name" value="Ion_trans_2"/>
    <property type="match status" value="2"/>
</dbReference>
<keyword evidence="8" id="KW-0407">Ion channel</keyword>
<feature type="transmembrane region" description="Helical" evidence="9">
    <location>
        <begin position="236"/>
        <end position="257"/>
    </location>
</feature>
<dbReference type="InterPro" id="IPR013099">
    <property type="entry name" value="K_chnl_dom"/>
</dbReference>
<evidence type="ECO:0000256" key="9">
    <source>
        <dbReference type="SAM" id="Phobius"/>
    </source>
</evidence>
<dbReference type="GO" id="GO:0022841">
    <property type="term" value="F:potassium ion leak channel activity"/>
    <property type="evidence" value="ECO:0007669"/>
    <property type="project" value="TreeGrafter"/>
</dbReference>
<feature type="transmembrane region" description="Helical" evidence="9">
    <location>
        <begin position="182"/>
        <end position="202"/>
    </location>
</feature>
<keyword evidence="3" id="KW-0813">Transport</keyword>
<dbReference type="PRINTS" id="PR01333">
    <property type="entry name" value="2POREKCHANEL"/>
</dbReference>
<dbReference type="GO" id="GO:0015271">
    <property type="term" value="F:outward rectifier potassium channel activity"/>
    <property type="evidence" value="ECO:0007669"/>
    <property type="project" value="TreeGrafter"/>
</dbReference>
<feature type="domain" description="Potassium channel" evidence="10">
    <location>
        <begin position="67"/>
        <end position="147"/>
    </location>
</feature>
<evidence type="ECO:0000256" key="7">
    <source>
        <dbReference type="ARBA" id="ARBA00023136"/>
    </source>
</evidence>
<keyword evidence="4 9" id="KW-0812">Transmembrane</keyword>
<proteinExistence type="inferred from homology"/>
<dbReference type="Gene3D" id="2.60.120.330">
    <property type="entry name" value="B-lactam Antibiotic, Isopenicillin N Synthase, Chain"/>
    <property type="match status" value="1"/>
</dbReference>
<evidence type="ECO:0000256" key="1">
    <source>
        <dbReference type="ARBA" id="ARBA00004141"/>
    </source>
</evidence>
<dbReference type="PANTHER" id="PTHR11003:SF291">
    <property type="entry name" value="IP11374P"/>
    <property type="match status" value="1"/>
</dbReference>
<keyword evidence="12" id="KW-1185">Reference proteome</keyword>
<evidence type="ECO:0000313" key="11">
    <source>
        <dbReference type="EMBL" id="KAF2285429.1"/>
    </source>
</evidence>
<evidence type="ECO:0000256" key="2">
    <source>
        <dbReference type="ARBA" id="ARBA00010159"/>
    </source>
</evidence>
<dbReference type="Proteomes" id="UP000467840">
    <property type="component" value="Chromosome 3"/>
</dbReference>
<evidence type="ECO:0000259" key="10">
    <source>
        <dbReference type="Pfam" id="PF07885"/>
    </source>
</evidence>